<keyword evidence="2" id="KW-0732">Signal</keyword>
<feature type="signal peptide" evidence="2">
    <location>
        <begin position="1"/>
        <end position="19"/>
    </location>
</feature>
<gene>
    <name evidence="3" type="ORF">EV197_2957</name>
</gene>
<evidence type="ECO:0000313" key="4">
    <source>
        <dbReference type="Proteomes" id="UP000292262"/>
    </source>
</evidence>
<proteinExistence type="predicted"/>
<protein>
    <recommendedName>
        <fullName evidence="5">Endosialidase-like protein</fullName>
    </recommendedName>
</protein>
<feature type="coiled-coil region" evidence="1">
    <location>
        <begin position="470"/>
        <end position="497"/>
    </location>
</feature>
<sequence>MKKPLFLALFFLSVLSSFAQEWTTNGNMIYANKDLVSIGANAVQGTYGSDASVLELVSPTTGSSLLGLVSGNKKLFLSVSSFGNGLYLPDNEPFNFSYGANSVLNLNPDGNIGIGTNAPSARLEVKESGTLGGNWKPQNSFFTISDTGSSSLIMDSNEIYGSGTLHIGSKSGEIVRFRTITENSTSDKMVIEANGNVGIGTMSPEAKLEVSAANSGDAILRIEADEDNNNESDNPLIEMRQDGNLVGVNIGFSENFGENIFGIGVKNPNIGGSNWNTMTINTANEFIGLGTNAPEEKLHVKGTTSIDGDIGEITSGAHWQPGKHTLELQNRDAGDVVLSFHRAGHTNAAIKHPTRGGLIFSATGGFDKNHMYLKTNGYLGIGTTNPDAKLTVKGNIHAEEVKIDLSVPAPDYVFTKEYDLLTIEEVQQHITEKGHLPNIPSAKELETNGVELGVMNMKLLEKIEELTLYTIAQEKELNAQRNKNKELEERLAKLEKLITKQ</sequence>
<dbReference type="EMBL" id="SGXE01000004">
    <property type="protein sequence ID" value="RZS92319.1"/>
    <property type="molecule type" value="Genomic_DNA"/>
</dbReference>
<keyword evidence="4" id="KW-1185">Reference proteome</keyword>
<evidence type="ECO:0000313" key="3">
    <source>
        <dbReference type="EMBL" id="RZS92319.1"/>
    </source>
</evidence>
<keyword evidence="1" id="KW-0175">Coiled coil</keyword>
<dbReference type="RefSeq" id="WP_130287480.1">
    <property type="nucleotide sequence ID" value="NZ_SGXE01000004.1"/>
</dbReference>
<feature type="chain" id="PRO_5020993707" description="Endosialidase-like protein" evidence="2">
    <location>
        <begin position="20"/>
        <end position="501"/>
    </location>
</feature>
<dbReference type="OrthoDB" id="767035at2"/>
<comment type="caution">
    <text evidence="3">The sequence shown here is derived from an EMBL/GenBank/DDBJ whole genome shotgun (WGS) entry which is preliminary data.</text>
</comment>
<evidence type="ECO:0000256" key="2">
    <source>
        <dbReference type="SAM" id="SignalP"/>
    </source>
</evidence>
<accession>A0A4V2F5C3</accession>
<dbReference type="Proteomes" id="UP000292262">
    <property type="component" value="Unassembled WGS sequence"/>
</dbReference>
<reference evidence="3 4" key="1">
    <citation type="submission" date="2019-02" db="EMBL/GenBank/DDBJ databases">
        <title>Genomic Encyclopedia of Type Strains, Phase IV (KMG-IV): sequencing the most valuable type-strain genomes for metagenomic binning, comparative biology and taxonomic classification.</title>
        <authorList>
            <person name="Goeker M."/>
        </authorList>
    </citation>
    <scope>NUCLEOTIDE SEQUENCE [LARGE SCALE GENOMIC DNA]</scope>
    <source>
        <strain evidence="3 4">DSM 17196</strain>
    </source>
</reference>
<evidence type="ECO:0008006" key="5">
    <source>
        <dbReference type="Google" id="ProtNLM"/>
    </source>
</evidence>
<dbReference type="AlphaFoldDB" id="A0A4V2F5C3"/>
<organism evidence="3 4">
    <name type="scientific">Aquimarina brevivitae</name>
    <dbReference type="NCBI Taxonomy" id="323412"/>
    <lineage>
        <taxon>Bacteria</taxon>
        <taxon>Pseudomonadati</taxon>
        <taxon>Bacteroidota</taxon>
        <taxon>Flavobacteriia</taxon>
        <taxon>Flavobacteriales</taxon>
        <taxon>Flavobacteriaceae</taxon>
        <taxon>Aquimarina</taxon>
    </lineage>
</organism>
<name>A0A4V2F5C3_9FLAO</name>
<evidence type="ECO:0000256" key="1">
    <source>
        <dbReference type="SAM" id="Coils"/>
    </source>
</evidence>